<dbReference type="Proteomes" id="UP000430202">
    <property type="component" value="Unassembled WGS sequence"/>
</dbReference>
<organism evidence="1 2">
    <name type="scientific">Maribacter litoralis</name>
    <dbReference type="NCBI Taxonomy" id="2059726"/>
    <lineage>
        <taxon>Bacteria</taxon>
        <taxon>Pseudomonadati</taxon>
        <taxon>Bacteroidota</taxon>
        <taxon>Flavobacteriia</taxon>
        <taxon>Flavobacteriales</taxon>
        <taxon>Flavobacteriaceae</taxon>
        <taxon>Maribacter</taxon>
    </lineage>
</organism>
<dbReference type="Pfam" id="PF10117">
    <property type="entry name" value="McrBC"/>
    <property type="match status" value="1"/>
</dbReference>
<protein>
    <submittedName>
        <fullName evidence="1">5-methylcytosine-specific restriction enzyme subunit McrC</fullName>
    </submittedName>
</protein>
<accession>A0A653W942</accession>
<reference evidence="1 2" key="1">
    <citation type="submission" date="2019-10" db="EMBL/GenBank/DDBJ databases">
        <authorList>
            <person name="Karimi E."/>
        </authorList>
    </citation>
    <scope>NUCLEOTIDE SEQUENCE [LARGE SCALE GENOMIC DNA]</scope>
    <source>
        <strain evidence="1">Maribacter sp. 151</strain>
    </source>
</reference>
<evidence type="ECO:0000313" key="1">
    <source>
        <dbReference type="EMBL" id="VXC15432.1"/>
    </source>
</evidence>
<evidence type="ECO:0000313" key="2">
    <source>
        <dbReference type="Proteomes" id="UP000430202"/>
    </source>
</evidence>
<keyword evidence="2" id="KW-1185">Reference proteome</keyword>
<sequence>MSTQHHIVVFEHEILRTDRGAKRITIDQLKSLQAFYGETGVPYYSLVHNGVKFCEYVGVLQIGNTLIEVLPKIDKSLTTSKESWRRVLIDMLHTVGVLKLNAPTSGSLKLKSNSILDLYFEIFINEVKYLLRQGLVKKYRKTEGNRTSLKGNLKFGKHISQNLVHQERFYIQHTTYDTENKLHQILYKAIKLLANINTNESLQGAIQSLLLDFPEMPDIKISDAIFNTLVLNRKTNGYQKAIEIAKLLLLNYHPDVSKGSNNILALMFDMNALWEQFVYTSLRKHKNKGFTITAQNTRNFWKPSNGYNSKMRPDIVLNKGEINCVVLDTKWKNIKNYNPSPQDLRQMFAYMKYYKAKMVALIYPGATFKKTHGHYYDHNEQSPQSISTEECSVISLPHNTNIRDWQKEITFEIEKWIGISYKSETNF</sequence>
<gene>
    <name evidence="1" type="ORF">MARI151_60186</name>
</gene>
<dbReference type="RefSeq" id="WP_159303850.1">
    <property type="nucleotide sequence ID" value="NZ_LR733271.1"/>
</dbReference>
<dbReference type="PANTHER" id="PTHR38733">
    <property type="entry name" value="PROTEIN MCRC"/>
    <property type="match status" value="1"/>
</dbReference>
<dbReference type="PANTHER" id="PTHR38733:SF1">
    <property type="entry name" value="TYPE IV METHYL-DIRECTED RESTRICTION ENZYME ECOKMCRBC"/>
    <property type="match status" value="1"/>
</dbReference>
<proteinExistence type="predicted"/>
<dbReference type="InterPro" id="IPR019292">
    <property type="entry name" value="McrC"/>
</dbReference>
<dbReference type="AlphaFoldDB" id="A0A653W942"/>
<dbReference type="EMBL" id="CABWLR010000006">
    <property type="protein sequence ID" value="VXC15432.1"/>
    <property type="molecule type" value="Genomic_DNA"/>
</dbReference>
<name>A0A653W942_9FLAO</name>